<accession>A0ABZ2M0V0</accession>
<keyword evidence="2" id="KW-0732">Signal</keyword>
<keyword evidence="1" id="KW-0812">Transmembrane</keyword>
<dbReference type="Gene3D" id="2.130.10.10">
    <property type="entry name" value="YVTN repeat-like/Quinoprotein amine dehydrogenase"/>
    <property type="match status" value="2"/>
</dbReference>
<evidence type="ECO:0000256" key="2">
    <source>
        <dbReference type="SAM" id="SignalP"/>
    </source>
</evidence>
<feature type="transmembrane region" description="Helical" evidence="1">
    <location>
        <begin position="427"/>
        <end position="447"/>
    </location>
</feature>
<feature type="signal peptide" evidence="2">
    <location>
        <begin position="1"/>
        <end position="32"/>
    </location>
</feature>
<dbReference type="EMBL" id="CP089984">
    <property type="protein sequence ID" value="WXB16595.1"/>
    <property type="molecule type" value="Genomic_DNA"/>
</dbReference>
<gene>
    <name evidence="3" type="ORF">LZC94_04785</name>
</gene>
<dbReference type="Proteomes" id="UP001370348">
    <property type="component" value="Chromosome"/>
</dbReference>
<dbReference type="RefSeq" id="WP_394826221.1">
    <property type="nucleotide sequence ID" value="NZ_CP089984.1"/>
</dbReference>
<feature type="chain" id="PRO_5045742203" evidence="2">
    <location>
        <begin position="33"/>
        <end position="463"/>
    </location>
</feature>
<name>A0ABZ2M0V0_9BACT</name>
<evidence type="ECO:0000313" key="3">
    <source>
        <dbReference type="EMBL" id="WXB16595.1"/>
    </source>
</evidence>
<sequence>MPTRSFRHAARTVGAAAFVFGALVAQPGPALANGRFPAANQLVIFPRAPENLVLRATFGILFSHDAGKTWDWVCERAVGYGGIEDPALGVVGARTVLAGTFEGLGVSQDLGCSWRFVEGEPKSDVFIDVTARSVDPRSALALTSTYLGDDAGASLYASRLFATADEGATWHRHGVALPAYALAETVDGAPSDPARLYASAARADRSAGLFYASRDDGQTFTETLIQLAPSERAPFIAAVDPVNADRVYVRTGGGPRSRLLVTDDGGRTFREVFAGAPLLGFALSADGSRIWVGNSDGLYTATRPDLAFTKRSNVSIQCLAHAGGILYACSAESSGFIVGASRDDGATFEPLLHLSTVRAPLDCPANTSAAVCSLEWPALREQLGIPDDAGADGGRGAASSNDEGGCSVSFGSFGSFGSLGPLGSRTLGGGIPAGAASLFTLAAAAVARRARRASRQRAERKSS</sequence>
<keyword evidence="1" id="KW-0472">Membrane</keyword>
<reference evidence="3 4" key="1">
    <citation type="submission" date="2021-12" db="EMBL/GenBank/DDBJ databases">
        <title>Discovery of the Pendulisporaceae a myxobacterial family with distinct sporulation behavior and unique specialized metabolism.</title>
        <authorList>
            <person name="Garcia R."/>
            <person name="Popoff A."/>
            <person name="Bader C.D."/>
            <person name="Loehr J."/>
            <person name="Walesch S."/>
            <person name="Walt C."/>
            <person name="Boldt J."/>
            <person name="Bunk B."/>
            <person name="Haeckl F.J.F.P.J."/>
            <person name="Gunesch A.P."/>
            <person name="Birkelbach J."/>
            <person name="Nuebel U."/>
            <person name="Pietschmann T."/>
            <person name="Bach T."/>
            <person name="Mueller R."/>
        </authorList>
    </citation>
    <scope>NUCLEOTIDE SEQUENCE [LARGE SCALE GENOMIC DNA]</scope>
    <source>
        <strain evidence="3 4">MSr11954</strain>
    </source>
</reference>
<evidence type="ECO:0000256" key="1">
    <source>
        <dbReference type="SAM" id="Phobius"/>
    </source>
</evidence>
<keyword evidence="4" id="KW-1185">Reference proteome</keyword>
<keyword evidence="1" id="KW-1133">Transmembrane helix</keyword>
<organism evidence="3 4">
    <name type="scientific">Pendulispora albinea</name>
    <dbReference type="NCBI Taxonomy" id="2741071"/>
    <lineage>
        <taxon>Bacteria</taxon>
        <taxon>Pseudomonadati</taxon>
        <taxon>Myxococcota</taxon>
        <taxon>Myxococcia</taxon>
        <taxon>Myxococcales</taxon>
        <taxon>Sorangiineae</taxon>
        <taxon>Pendulisporaceae</taxon>
        <taxon>Pendulispora</taxon>
    </lineage>
</organism>
<evidence type="ECO:0000313" key="4">
    <source>
        <dbReference type="Proteomes" id="UP001370348"/>
    </source>
</evidence>
<dbReference type="InterPro" id="IPR015943">
    <property type="entry name" value="WD40/YVTN_repeat-like_dom_sf"/>
</dbReference>
<protein>
    <submittedName>
        <fullName evidence="3">Uncharacterized protein</fullName>
    </submittedName>
</protein>
<dbReference type="SUPFAM" id="SSF110296">
    <property type="entry name" value="Oligoxyloglucan reducing end-specific cellobiohydrolase"/>
    <property type="match status" value="1"/>
</dbReference>
<proteinExistence type="predicted"/>